<organism evidence="2 3">
    <name type="scientific">Puccinia striiformis</name>
    <dbReference type="NCBI Taxonomy" id="27350"/>
    <lineage>
        <taxon>Eukaryota</taxon>
        <taxon>Fungi</taxon>
        <taxon>Dikarya</taxon>
        <taxon>Basidiomycota</taxon>
        <taxon>Pucciniomycotina</taxon>
        <taxon>Pucciniomycetes</taxon>
        <taxon>Pucciniales</taxon>
        <taxon>Pucciniaceae</taxon>
        <taxon>Puccinia</taxon>
    </lineage>
</organism>
<reference evidence="2" key="1">
    <citation type="submission" date="2017-12" db="EMBL/GenBank/DDBJ databases">
        <title>Gene loss provides genomic basis for host adaptation in cereal stripe rust fungi.</title>
        <authorList>
            <person name="Xia C."/>
        </authorList>
    </citation>
    <scope>NUCLEOTIDE SEQUENCE [LARGE SCALE GENOMIC DNA]</scope>
    <source>
        <strain evidence="2">93-210</strain>
    </source>
</reference>
<keyword evidence="3" id="KW-1185">Reference proteome</keyword>
<evidence type="ECO:0000313" key="3">
    <source>
        <dbReference type="Proteomes" id="UP000239156"/>
    </source>
</evidence>
<accession>A0A2S4VF10</accession>
<dbReference type="EMBL" id="PKSL01000067">
    <property type="protein sequence ID" value="POW08131.1"/>
    <property type="molecule type" value="Genomic_DNA"/>
</dbReference>
<evidence type="ECO:0000256" key="1">
    <source>
        <dbReference type="SAM" id="MobiDB-lite"/>
    </source>
</evidence>
<evidence type="ECO:0000313" key="2">
    <source>
        <dbReference type="EMBL" id="POW08131.1"/>
    </source>
</evidence>
<proteinExistence type="predicted"/>
<dbReference type="VEuPathDB" id="FungiDB:PSHT_12488"/>
<name>A0A2S4VF10_9BASI</name>
<sequence>MLRILSATTKSPPLKLTTHRTLLPPFPSWPMAHPLPPVPPNPGLTAAHEHMDEDENEVNASRTRLPAIPDTTPPFSAFLTFLAGVLNNPGNRSTSGSVTINSDKLELIQQMIKPLYARAIVTSNEPRRPQMNPPARSTLQTFKPGKAIIHSNPDHDDVRKLDCGFLVQRANEVLAKLDAQVQGEKITIKAAQVLKSGDVCFFSKNHAQQKWLMENKHQWTKDVHEHLKASPSSFMVIAHGIPKEFDPTTQASIDKITVANNFSAEYLV</sequence>
<gene>
    <name evidence="2" type="ORF">PSTT_07761</name>
</gene>
<dbReference type="Proteomes" id="UP000239156">
    <property type="component" value="Unassembled WGS sequence"/>
</dbReference>
<feature type="region of interest" description="Disordered" evidence="1">
    <location>
        <begin position="40"/>
        <end position="59"/>
    </location>
</feature>
<dbReference type="AlphaFoldDB" id="A0A2S4VF10"/>
<dbReference type="VEuPathDB" id="FungiDB:PSTT_07761"/>
<comment type="caution">
    <text evidence="2">The sequence shown here is derived from an EMBL/GenBank/DDBJ whole genome shotgun (WGS) entry which is preliminary data.</text>
</comment>
<protein>
    <submittedName>
        <fullName evidence="2">Uncharacterized protein</fullName>
    </submittedName>
</protein>